<dbReference type="OrthoDB" id="6513546at2759"/>
<accession>A0A3P7Q605</accession>
<dbReference type="PANTHER" id="PTHR21301">
    <property type="entry name" value="REVERSE TRANSCRIPTASE"/>
    <property type="match status" value="1"/>
</dbReference>
<name>A0A3P7Q605_DIBLA</name>
<organism evidence="1 2">
    <name type="scientific">Dibothriocephalus latus</name>
    <name type="common">Fish tapeworm</name>
    <name type="synonym">Diphyllobothrium latum</name>
    <dbReference type="NCBI Taxonomy" id="60516"/>
    <lineage>
        <taxon>Eukaryota</taxon>
        <taxon>Metazoa</taxon>
        <taxon>Spiralia</taxon>
        <taxon>Lophotrochozoa</taxon>
        <taxon>Platyhelminthes</taxon>
        <taxon>Cestoda</taxon>
        <taxon>Eucestoda</taxon>
        <taxon>Diphyllobothriidea</taxon>
        <taxon>Diphyllobothriidae</taxon>
        <taxon>Dibothriocephalus</taxon>
    </lineage>
</organism>
<reference evidence="1 2" key="1">
    <citation type="submission" date="2018-11" db="EMBL/GenBank/DDBJ databases">
        <authorList>
            <consortium name="Pathogen Informatics"/>
        </authorList>
    </citation>
    <scope>NUCLEOTIDE SEQUENCE [LARGE SCALE GENOMIC DNA]</scope>
</reference>
<dbReference type="AlphaFoldDB" id="A0A3P7Q605"/>
<dbReference type="EMBL" id="UYRU01076768">
    <property type="protein sequence ID" value="VDN27332.1"/>
    <property type="molecule type" value="Genomic_DNA"/>
</dbReference>
<protein>
    <recommendedName>
        <fullName evidence="3">Reverse transcriptase domain-containing protein</fullName>
    </recommendedName>
</protein>
<proteinExistence type="predicted"/>
<sequence>MARQYPDSLPRRLLVFRHHRPKFWAMYVDDTFVLMERDQVLTFEERLNTVFLDIQCTMEEEEKNQLAFLDALVCRKDGGDLKTKVFRKATNAIQWSKSWVYSDHYNHRAKSQVGRKKAEVTRRSGLLCTEISIAVSGGSGHWRSQG</sequence>
<evidence type="ECO:0000313" key="2">
    <source>
        <dbReference type="Proteomes" id="UP000281553"/>
    </source>
</evidence>
<dbReference type="Proteomes" id="UP000281553">
    <property type="component" value="Unassembled WGS sequence"/>
</dbReference>
<dbReference type="PANTHER" id="PTHR21301:SF11">
    <property type="entry name" value="GIY-YIG DOMAIN-CONTAINING PROTEIN"/>
    <property type="match status" value="1"/>
</dbReference>
<evidence type="ECO:0000313" key="1">
    <source>
        <dbReference type="EMBL" id="VDN27332.1"/>
    </source>
</evidence>
<gene>
    <name evidence="1" type="ORF">DILT_LOCUS14987</name>
</gene>
<evidence type="ECO:0008006" key="3">
    <source>
        <dbReference type="Google" id="ProtNLM"/>
    </source>
</evidence>
<keyword evidence="2" id="KW-1185">Reference proteome</keyword>